<dbReference type="EMBL" id="PGCP01000017">
    <property type="protein sequence ID" value="PJC92964.1"/>
    <property type="molecule type" value="Genomic_DNA"/>
</dbReference>
<dbReference type="PANTHER" id="PTHR37549:SF1">
    <property type="entry name" value="LIPOPROTEIN LPRI"/>
    <property type="match status" value="1"/>
</dbReference>
<feature type="signal peptide" evidence="5">
    <location>
        <begin position="1"/>
        <end position="20"/>
    </location>
</feature>
<evidence type="ECO:0000256" key="1">
    <source>
        <dbReference type="ARBA" id="ARBA00022729"/>
    </source>
</evidence>
<evidence type="ECO:0000259" key="7">
    <source>
        <dbReference type="Pfam" id="PF09864"/>
    </source>
</evidence>
<evidence type="ECO:0000256" key="5">
    <source>
        <dbReference type="SAM" id="SignalP"/>
    </source>
</evidence>
<dbReference type="OrthoDB" id="5565855at2"/>
<protein>
    <submittedName>
        <fullName evidence="8">Uncharacterized protein</fullName>
    </submittedName>
</protein>
<dbReference type="RefSeq" id="WP_100860123.1">
    <property type="nucleotide sequence ID" value="NZ_PGCP01000017.1"/>
</dbReference>
<dbReference type="InterPro" id="IPR036328">
    <property type="entry name" value="MliC_sf"/>
</dbReference>
<gene>
    <name evidence="8" type="ORF">CUC44_11655</name>
</gene>
<evidence type="ECO:0000259" key="6">
    <source>
        <dbReference type="Pfam" id="PF07007"/>
    </source>
</evidence>
<keyword evidence="1 5" id="KW-0732">Signal</keyword>
<evidence type="ECO:0000256" key="3">
    <source>
        <dbReference type="ARBA" id="ARBA00023139"/>
    </source>
</evidence>
<dbReference type="InterPro" id="IPR052755">
    <property type="entry name" value="Lysozyme_Inhibitor_LprI"/>
</dbReference>
<feature type="domain" description="C-type lysozyme inhibitor" evidence="7">
    <location>
        <begin position="121"/>
        <end position="187"/>
    </location>
</feature>
<dbReference type="PANTHER" id="PTHR37549">
    <property type="entry name" value="LIPOPROTEIN LPRI"/>
    <property type="match status" value="1"/>
</dbReference>
<proteinExistence type="predicted"/>
<evidence type="ECO:0000256" key="2">
    <source>
        <dbReference type="ARBA" id="ARBA00023136"/>
    </source>
</evidence>
<organism evidence="8 9">
    <name type="scientific">Aeromonas lusitana</name>
    <dbReference type="NCBI Taxonomy" id="931529"/>
    <lineage>
        <taxon>Bacteria</taxon>
        <taxon>Pseudomonadati</taxon>
        <taxon>Pseudomonadota</taxon>
        <taxon>Gammaproteobacteria</taxon>
        <taxon>Aeromonadales</taxon>
        <taxon>Aeromonadaceae</taxon>
        <taxon>Aeromonas</taxon>
    </lineage>
</organism>
<keyword evidence="3" id="KW-0564">Palmitate</keyword>
<keyword evidence="2" id="KW-0472">Membrane</keyword>
<accession>A0A2M8H8R8</accession>
<keyword evidence="4" id="KW-0449">Lipoprotein</keyword>
<dbReference type="SUPFAM" id="SSF141488">
    <property type="entry name" value="YdhA-like"/>
    <property type="match status" value="1"/>
</dbReference>
<evidence type="ECO:0000256" key="4">
    <source>
        <dbReference type="ARBA" id="ARBA00023288"/>
    </source>
</evidence>
<feature type="chain" id="PRO_5014935147" evidence="5">
    <location>
        <begin position="21"/>
        <end position="200"/>
    </location>
</feature>
<dbReference type="GO" id="GO:0005576">
    <property type="term" value="C:extracellular region"/>
    <property type="evidence" value="ECO:0007669"/>
    <property type="project" value="TreeGrafter"/>
</dbReference>
<name>A0A2M8H8R8_9GAMM</name>
<keyword evidence="9" id="KW-1185">Reference proteome</keyword>
<evidence type="ECO:0000313" key="8">
    <source>
        <dbReference type="EMBL" id="PJC92964.1"/>
    </source>
</evidence>
<dbReference type="Gene3D" id="2.40.128.200">
    <property type="match status" value="1"/>
</dbReference>
<dbReference type="Pfam" id="PF07007">
    <property type="entry name" value="LprI"/>
    <property type="match status" value="1"/>
</dbReference>
<dbReference type="Gene3D" id="1.20.1270.180">
    <property type="match status" value="1"/>
</dbReference>
<dbReference type="Pfam" id="PF09864">
    <property type="entry name" value="MliC"/>
    <property type="match status" value="1"/>
</dbReference>
<sequence length="200" mass="21594">MDKRLLAPLLLLPLSLPALAGTAPSFDCAKAHSSAEQLICKDAGLATLDNELAALYPKAIANFSPEQAKTEKAMQRGWIKGRNECWKDADPGKCIESSYQMRITELQVKGGQLVVPSPVLYQCGKDLALTAYFYNDGKLPATVINLGTDQQVLAYGVPTGSGARYEGQNLSLWTKGKEALLERYGQPNLSCQQSGKGSNE</sequence>
<evidence type="ECO:0000313" key="9">
    <source>
        <dbReference type="Proteomes" id="UP000232060"/>
    </source>
</evidence>
<reference evidence="8 9" key="1">
    <citation type="submission" date="2017-11" db="EMBL/GenBank/DDBJ databases">
        <title>Draft genome sequence of environmental isolate Aeromonas lusitania sp. nov. MDC 2473.</title>
        <authorList>
            <person name="Colston S.M."/>
            <person name="Navarro A."/>
            <person name="Martinez-Murcia A.J."/>
            <person name="Graf J."/>
        </authorList>
    </citation>
    <scope>NUCLEOTIDE SEQUENCE [LARGE SCALE GENOMIC DNA]</scope>
    <source>
        <strain evidence="8 9">MDC 2473</strain>
    </source>
</reference>
<dbReference type="InterPro" id="IPR009739">
    <property type="entry name" value="LprI-like_N"/>
</dbReference>
<comment type="caution">
    <text evidence="8">The sequence shown here is derived from an EMBL/GenBank/DDBJ whole genome shotgun (WGS) entry which is preliminary data.</text>
</comment>
<dbReference type="AlphaFoldDB" id="A0A2M8H8R8"/>
<dbReference type="InterPro" id="IPR018660">
    <property type="entry name" value="MliC"/>
</dbReference>
<dbReference type="Proteomes" id="UP000232060">
    <property type="component" value="Unassembled WGS sequence"/>
</dbReference>
<feature type="domain" description="Lysozyme inhibitor LprI-like N-terminal" evidence="6">
    <location>
        <begin position="28"/>
        <end position="87"/>
    </location>
</feature>